<dbReference type="RefSeq" id="WP_231005435.1">
    <property type="nucleotide sequence ID" value="NZ_JAJNEC010000005.1"/>
</dbReference>
<name>A0ABS8PSV7_9BACT</name>
<feature type="transmembrane region" description="Helical" evidence="6">
    <location>
        <begin position="231"/>
        <end position="250"/>
    </location>
</feature>
<feature type="transmembrane region" description="Helical" evidence="6">
    <location>
        <begin position="199"/>
        <end position="219"/>
    </location>
</feature>
<comment type="subcellular location">
    <subcellularLocation>
        <location evidence="1">Membrane</location>
        <topology evidence="1">Multi-pass membrane protein</topology>
    </subcellularLocation>
</comment>
<dbReference type="InterPro" id="IPR037185">
    <property type="entry name" value="EmrE-like"/>
</dbReference>
<dbReference type="Pfam" id="PF00892">
    <property type="entry name" value="EamA"/>
    <property type="match status" value="2"/>
</dbReference>
<keyword evidence="4 6" id="KW-1133">Transmembrane helix</keyword>
<evidence type="ECO:0000256" key="6">
    <source>
        <dbReference type="SAM" id="Phobius"/>
    </source>
</evidence>
<accession>A0ABS8PSV7</accession>
<comment type="caution">
    <text evidence="8">The sequence shown here is derived from an EMBL/GenBank/DDBJ whole genome shotgun (WGS) entry which is preliminary data.</text>
</comment>
<feature type="transmembrane region" description="Helical" evidence="6">
    <location>
        <begin position="57"/>
        <end position="79"/>
    </location>
</feature>
<evidence type="ECO:0000256" key="5">
    <source>
        <dbReference type="ARBA" id="ARBA00023136"/>
    </source>
</evidence>
<feature type="transmembrane region" description="Helical" evidence="6">
    <location>
        <begin position="296"/>
        <end position="313"/>
    </location>
</feature>
<proteinExistence type="inferred from homology"/>
<organism evidence="8 9">
    <name type="scientific">Niabella pedocola</name>
    <dbReference type="NCBI Taxonomy" id="1752077"/>
    <lineage>
        <taxon>Bacteria</taxon>
        <taxon>Pseudomonadati</taxon>
        <taxon>Bacteroidota</taxon>
        <taxon>Chitinophagia</taxon>
        <taxon>Chitinophagales</taxon>
        <taxon>Chitinophagaceae</taxon>
        <taxon>Niabella</taxon>
    </lineage>
</organism>
<feature type="transmembrane region" description="Helical" evidence="6">
    <location>
        <begin position="319"/>
        <end position="337"/>
    </location>
</feature>
<sequence length="345" mass="37686">MFLNKTKEPLLLPGSGSFVFEIPINGLPAALSLFPNNPVFLPDSFVQTQKKHTGLKWILAGLVFAVLWSSASTATKVALTVSQPLVIAVMRFGVAAFIMLIIAHLVLRKPLPRKKEWKPLIIYGMLNITIYLGLYVIAMQQVTASIGALTVAVSPVFISFISVFFLKKPLPLRILLAICICLLGILVVAWPLLGGASVTPLGLILLLASMLSYSIGTIYFSSRSWGQMHLFVINGWQTFFGGLLMLPIALYTYKGTANHYTAAFWGGTLWLAIPVSIGAVALWLHLLKQDAVKAGMWLFICPVFGIIIAALWVHDPVSIYTIAGVLMVLAGLALSQLEKRKTDKH</sequence>
<evidence type="ECO:0000313" key="9">
    <source>
        <dbReference type="Proteomes" id="UP001199816"/>
    </source>
</evidence>
<dbReference type="EMBL" id="JAJNEC010000005">
    <property type="protein sequence ID" value="MCD2424154.1"/>
    <property type="molecule type" value="Genomic_DNA"/>
</dbReference>
<keyword evidence="9" id="KW-1185">Reference proteome</keyword>
<keyword evidence="5 6" id="KW-0472">Membrane</keyword>
<feature type="transmembrane region" description="Helical" evidence="6">
    <location>
        <begin position="262"/>
        <end position="284"/>
    </location>
</feature>
<evidence type="ECO:0000256" key="2">
    <source>
        <dbReference type="ARBA" id="ARBA00007362"/>
    </source>
</evidence>
<evidence type="ECO:0000259" key="7">
    <source>
        <dbReference type="Pfam" id="PF00892"/>
    </source>
</evidence>
<feature type="transmembrane region" description="Helical" evidence="6">
    <location>
        <begin position="119"/>
        <end position="138"/>
    </location>
</feature>
<dbReference type="PANTHER" id="PTHR32322">
    <property type="entry name" value="INNER MEMBRANE TRANSPORTER"/>
    <property type="match status" value="1"/>
</dbReference>
<feature type="transmembrane region" description="Helical" evidence="6">
    <location>
        <begin position="173"/>
        <end position="193"/>
    </location>
</feature>
<feature type="transmembrane region" description="Helical" evidence="6">
    <location>
        <begin position="85"/>
        <end position="107"/>
    </location>
</feature>
<gene>
    <name evidence="8" type="ORF">LQ567_15345</name>
</gene>
<dbReference type="SUPFAM" id="SSF103481">
    <property type="entry name" value="Multidrug resistance efflux transporter EmrE"/>
    <property type="match status" value="2"/>
</dbReference>
<feature type="domain" description="EamA" evidence="7">
    <location>
        <begin position="201"/>
        <end position="334"/>
    </location>
</feature>
<dbReference type="InterPro" id="IPR000620">
    <property type="entry name" value="EamA_dom"/>
</dbReference>
<dbReference type="Proteomes" id="UP001199816">
    <property type="component" value="Unassembled WGS sequence"/>
</dbReference>
<evidence type="ECO:0000313" key="8">
    <source>
        <dbReference type="EMBL" id="MCD2424154.1"/>
    </source>
</evidence>
<evidence type="ECO:0000256" key="3">
    <source>
        <dbReference type="ARBA" id="ARBA00022692"/>
    </source>
</evidence>
<reference evidence="8 9" key="1">
    <citation type="submission" date="2021-11" db="EMBL/GenBank/DDBJ databases">
        <title>Genomic of Niabella pedocola.</title>
        <authorList>
            <person name="Wu T."/>
        </authorList>
    </citation>
    <scope>NUCLEOTIDE SEQUENCE [LARGE SCALE GENOMIC DNA]</scope>
    <source>
        <strain evidence="8 9">JCM 31011</strain>
    </source>
</reference>
<keyword evidence="3 6" id="KW-0812">Transmembrane</keyword>
<dbReference type="InterPro" id="IPR050638">
    <property type="entry name" value="AA-Vitamin_Transporters"/>
</dbReference>
<feature type="transmembrane region" description="Helical" evidence="6">
    <location>
        <begin position="144"/>
        <end position="166"/>
    </location>
</feature>
<comment type="similarity">
    <text evidence="2">Belongs to the EamA transporter family.</text>
</comment>
<evidence type="ECO:0000256" key="4">
    <source>
        <dbReference type="ARBA" id="ARBA00022989"/>
    </source>
</evidence>
<evidence type="ECO:0000256" key="1">
    <source>
        <dbReference type="ARBA" id="ARBA00004141"/>
    </source>
</evidence>
<feature type="domain" description="EamA" evidence="7">
    <location>
        <begin position="56"/>
        <end position="189"/>
    </location>
</feature>
<protein>
    <submittedName>
        <fullName evidence="8">DMT family transporter</fullName>
    </submittedName>
</protein>
<dbReference type="PANTHER" id="PTHR32322:SF2">
    <property type="entry name" value="EAMA DOMAIN-CONTAINING PROTEIN"/>
    <property type="match status" value="1"/>
</dbReference>